<proteinExistence type="predicted"/>
<dbReference type="InterPro" id="IPR001126">
    <property type="entry name" value="UmuC"/>
</dbReference>
<dbReference type="Pfam" id="PF00817">
    <property type="entry name" value="IMS"/>
    <property type="match status" value="1"/>
</dbReference>
<dbReference type="AlphaFoldDB" id="A0A1K2I4Q6"/>
<dbReference type="Proteomes" id="UP000183447">
    <property type="component" value="Unassembled WGS sequence"/>
</dbReference>
<dbReference type="CDD" id="cd03468">
    <property type="entry name" value="PolY_like"/>
    <property type="match status" value="1"/>
</dbReference>
<evidence type="ECO:0000313" key="3">
    <source>
        <dbReference type="EMBL" id="SFZ86708.1"/>
    </source>
</evidence>
<feature type="domain" description="UmuC" evidence="2">
    <location>
        <begin position="37"/>
        <end position="161"/>
    </location>
</feature>
<sequence length="520" mass="56812">MRPTASASRRYLAVWFPFLSTDRLHRQAAQSGGRPDDAPLVIVGKSENALRIVASDLAAVKIGLVPGLSFADARARVPQMQVADHDPEGDAALIERIADWADRYTPVLAIDPPDGLMLEIGGSVHLFGGEAALHADLSARLETMGLALRSAIAGTRGSARAMARFGPGGIVPPRQEAAATARLPVEALEVEPSTVLALKRAGMRRIADLAERPRKPLAARFGADLTTRLAGLLGETDTPLTPRRHLPAFLAEMRFADPIGLLEDMSAALLALSHDLCMRLERQGQGGRAFEASFFRADGTVRRLSLLAGRPLRKAEPLHRLIMMRIEGLTDPIDPGFGFDMIRLSALAGDAAPPIQSRLDGSEEAEAALAELIDRLAARFGADAVERLVPGNANVPERAGFAVPALSDIKGAGPWRRPMQGAPPMRPLFLFSRPQAVEVVAEVPDGPPRRFRWRKVLHEVVASEGPERIAPDWWLPGKDRRTRDYFRVEDSVGQRFWLFRYGLYGRETTDVRWFIHGVFP</sequence>
<keyword evidence="1" id="KW-0227">DNA damage</keyword>
<dbReference type="RefSeq" id="WP_177282643.1">
    <property type="nucleotide sequence ID" value="NZ_FPKU01000004.1"/>
</dbReference>
<dbReference type="SUPFAM" id="SSF56672">
    <property type="entry name" value="DNA/RNA polymerases"/>
    <property type="match status" value="1"/>
</dbReference>
<dbReference type="PANTHER" id="PTHR35369">
    <property type="entry name" value="BLR3025 PROTEIN-RELATED"/>
    <property type="match status" value="1"/>
</dbReference>
<reference evidence="3 4" key="1">
    <citation type="submission" date="2016-11" db="EMBL/GenBank/DDBJ databases">
        <authorList>
            <person name="Jaros S."/>
            <person name="Januszkiewicz K."/>
            <person name="Wedrychowicz H."/>
        </authorList>
    </citation>
    <scope>NUCLEOTIDE SEQUENCE [LARGE SCALE GENOMIC DNA]</scope>
    <source>
        <strain evidence="3 4">ATCC 23634</strain>
    </source>
</reference>
<dbReference type="InterPro" id="IPR050356">
    <property type="entry name" value="SulA_CellDiv_inhibitor"/>
</dbReference>
<keyword evidence="4" id="KW-1185">Reference proteome</keyword>
<dbReference type="GO" id="GO:0006281">
    <property type="term" value="P:DNA repair"/>
    <property type="evidence" value="ECO:0007669"/>
    <property type="project" value="InterPro"/>
</dbReference>
<dbReference type="PANTHER" id="PTHR35369:SF2">
    <property type="entry name" value="BLR3025 PROTEIN"/>
    <property type="match status" value="1"/>
</dbReference>
<evidence type="ECO:0000259" key="2">
    <source>
        <dbReference type="Pfam" id="PF00817"/>
    </source>
</evidence>
<organism evidence="3 4">
    <name type="scientific">Devosia enhydra</name>
    <dbReference type="NCBI Taxonomy" id="665118"/>
    <lineage>
        <taxon>Bacteria</taxon>
        <taxon>Pseudomonadati</taxon>
        <taxon>Pseudomonadota</taxon>
        <taxon>Alphaproteobacteria</taxon>
        <taxon>Hyphomicrobiales</taxon>
        <taxon>Devosiaceae</taxon>
        <taxon>Devosia</taxon>
    </lineage>
</organism>
<name>A0A1K2I4Q6_9HYPH</name>
<gene>
    <name evidence="3" type="ORF">SAMN02983003_3902</name>
</gene>
<protein>
    <submittedName>
        <fullName evidence="3">Protein ImuB</fullName>
    </submittedName>
</protein>
<evidence type="ECO:0000256" key="1">
    <source>
        <dbReference type="ARBA" id="ARBA00022763"/>
    </source>
</evidence>
<dbReference type="EMBL" id="FPKU01000004">
    <property type="protein sequence ID" value="SFZ86708.1"/>
    <property type="molecule type" value="Genomic_DNA"/>
</dbReference>
<accession>A0A1K2I4Q6</accession>
<dbReference type="InterPro" id="IPR043502">
    <property type="entry name" value="DNA/RNA_pol_sf"/>
</dbReference>
<dbReference type="STRING" id="665118.SAMN02983003_3902"/>
<evidence type="ECO:0000313" key="4">
    <source>
        <dbReference type="Proteomes" id="UP000183447"/>
    </source>
</evidence>